<comment type="caution">
    <text evidence="2">The sequence shown here is derived from an EMBL/GenBank/DDBJ whole genome shotgun (WGS) entry which is preliminary data.</text>
</comment>
<proteinExistence type="predicted"/>
<feature type="region of interest" description="Disordered" evidence="1">
    <location>
        <begin position="304"/>
        <end position="323"/>
    </location>
</feature>
<dbReference type="AlphaFoldDB" id="A0A0P9DV92"/>
<evidence type="ECO:0000256" key="1">
    <source>
        <dbReference type="SAM" id="MobiDB-lite"/>
    </source>
</evidence>
<organism evidence="2 3">
    <name type="scientific">Kouleothrix aurantiaca</name>
    <dbReference type="NCBI Taxonomy" id="186479"/>
    <lineage>
        <taxon>Bacteria</taxon>
        <taxon>Bacillati</taxon>
        <taxon>Chloroflexota</taxon>
        <taxon>Chloroflexia</taxon>
        <taxon>Chloroflexales</taxon>
        <taxon>Roseiflexineae</taxon>
        <taxon>Roseiflexaceae</taxon>
        <taxon>Kouleothrix</taxon>
    </lineage>
</organism>
<dbReference type="EMBL" id="LJCR01000130">
    <property type="protein sequence ID" value="KPV54018.1"/>
    <property type="molecule type" value="Genomic_DNA"/>
</dbReference>
<name>A0A0P9DV92_9CHLR</name>
<feature type="compositionally biased region" description="Polar residues" evidence="1">
    <location>
        <begin position="304"/>
        <end position="313"/>
    </location>
</feature>
<keyword evidence="3" id="KW-1185">Reference proteome</keyword>
<reference evidence="2 3" key="1">
    <citation type="submission" date="2015-09" db="EMBL/GenBank/DDBJ databases">
        <title>Draft genome sequence of Kouleothrix aurantiaca JCM 19913.</title>
        <authorList>
            <person name="Hemp J."/>
        </authorList>
    </citation>
    <scope>NUCLEOTIDE SEQUENCE [LARGE SCALE GENOMIC DNA]</scope>
    <source>
        <strain evidence="2 3">COM-B</strain>
    </source>
</reference>
<gene>
    <name evidence="2" type="ORF">SE17_06270</name>
</gene>
<evidence type="ECO:0000313" key="2">
    <source>
        <dbReference type="EMBL" id="KPV54018.1"/>
    </source>
</evidence>
<sequence>MTETEHAFFKLLMETHDMSSFWQLVQAMPFAYTIAETLTLSLPLGIDDLAASCQLSFNPVLPEEQFKIDTLWTSPVRAEANFLEARFPDGVLLIQLVPTSSMNVSQIQMRFAHDGDSTGLTKSTASFLAAYINALGHTIGWHWNWRLSLGKEIVFTLNTSAGHFAHWLKKQIAPPLKFVRFGHRVDVGAPFIKRAHGREHSSAIIVEARTVTPLSARDDRSAERFSPPFRAIEFAVDELASERIQIYATCDSPWVFERFYFLLERIAETWLEAMERVKALLNPMRQAAVDKSSSAVMLSGLRPSATNTGNAASKSHKRGPRVQTLDETARALVEQWLSAKKLGAKQNAWCIEWGISPRTLRRWIKKYEAKLRT</sequence>
<protein>
    <submittedName>
        <fullName evidence="2">Uncharacterized protein</fullName>
    </submittedName>
</protein>
<accession>A0A0P9DV92</accession>
<evidence type="ECO:0000313" key="3">
    <source>
        <dbReference type="Proteomes" id="UP000050509"/>
    </source>
</evidence>
<dbReference type="Proteomes" id="UP000050509">
    <property type="component" value="Unassembled WGS sequence"/>
</dbReference>